<accession>A0A820LER6</accession>
<sequence>MIDPATPTSSSPPSVEIESITRHISDLNIPVDPVPKPVTPTFFNTTKIEPTIPSKNPSISGHKKSKFEENLHRGLDIFSKGTRSPSIASSMNMSDSDDTLSQLDMTEYLDGDLDASLFMNDFEQQKAARIELDDDCISLTDKNCIRTTALESVNGVFIKLNQLNVCITEDDTKTDKPMYIACNARYLRID</sequence>
<comment type="caution">
    <text evidence="1">The sequence shown here is derived from an EMBL/GenBank/DDBJ whole genome shotgun (WGS) entry which is preliminary data.</text>
</comment>
<dbReference type="EMBL" id="CAJOAZ010021343">
    <property type="protein sequence ID" value="CAF4355082.1"/>
    <property type="molecule type" value="Genomic_DNA"/>
</dbReference>
<proteinExistence type="predicted"/>
<organism evidence="1 2">
    <name type="scientific">Adineta steineri</name>
    <dbReference type="NCBI Taxonomy" id="433720"/>
    <lineage>
        <taxon>Eukaryota</taxon>
        <taxon>Metazoa</taxon>
        <taxon>Spiralia</taxon>
        <taxon>Gnathifera</taxon>
        <taxon>Rotifera</taxon>
        <taxon>Eurotatoria</taxon>
        <taxon>Bdelloidea</taxon>
        <taxon>Adinetida</taxon>
        <taxon>Adinetidae</taxon>
        <taxon>Adineta</taxon>
    </lineage>
</organism>
<dbReference type="Proteomes" id="UP000663844">
    <property type="component" value="Unassembled WGS sequence"/>
</dbReference>
<reference evidence="1" key="1">
    <citation type="submission" date="2021-02" db="EMBL/GenBank/DDBJ databases">
        <authorList>
            <person name="Nowell W R."/>
        </authorList>
    </citation>
    <scope>NUCLEOTIDE SEQUENCE</scope>
</reference>
<dbReference type="AlphaFoldDB" id="A0A820LER6"/>
<evidence type="ECO:0000313" key="2">
    <source>
        <dbReference type="Proteomes" id="UP000663844"/>
    </source>
</evidence>
<gene>
    <name evidence="1" type="ORF">OXD698_LOCUS48990</name>
</gene>
<evidence type="ECO:0000313" key="1">
    <source>
        <dbReference type="EMBL" id="CAF4355082.1"/>
    </source>
</evidence>
<protein>
    <submittedName>
        <fullName evidence="1">Uncharacterized protein</fullName>
    </submittedName>
</protein>
<name>A0A820LER6_9BILA</name>